<dbReference type="EMBL" id="SNWI01000001">
    <property type="protein sequence ID" value="TDO04841.1"/>
    <property type="molecule type" value="Genomic_DNA"/>
</dbReference>
<dbReference type="OrthoDB" id="2375320at2"/>
<dbReference type="RefSeq" id="WP_133462993.1">
    <property type="nucleotide sequence ID" value="NZ_SNWI01000001.1"/>
</dbReference>
<accession>A0A4R6HAV0</accession>
<comment type="caution">
    <text evidence="1">The sequence shown here is derived from an EMBL/GenBank/DDBJ whole genome shotgun (WGS) entry which is preliminary data.</text>
</comment>
<evidence type="ECO:0000313" key="2">
    <source>
        <dbReference type="Proteomes" id="UP000294848"/>
    </source>
</evidence>
<dbReference type="Proteomes" id="UP000294848">
    <property type="component" value="Unassembled WGS sequence"/>
</dbReference>
<gene>
    <name evidence="1" type="ORF">DET52_101192</name>
</gene>
<organism evidence="1 2">
    <name type="scientific">Sunxiuqinia elliptica</name>
    <dbReference type="NCBI Taxonomy" id="655355"/>
    <lineage>
        <taxon>Bacteria</taxon>
        <taxon>Pseudomonadati</taxon>
        <taxon>Bacteroidota</taxon>
        <taxon>Bacteroidia</taxon>
        <taxon>Marinilabiliales</taxon>
        <taxon>Prolixibacteraceae</taxon>
        <taxon>Sunxiuqinia</taxon>
    </lineage>
</organism>
<dbReference type="AlphaFoldDB" id="A0A4R6HAV0"/>
<protein>
    <submittedName>
        <fullName evidence="1">Uncharacterized protein</fullName>
    </submittedName>
</protein>
<name>A0A4R6HAV0_9BACT</name>
<proteinExistence type="predicted"/>
<sequence>MIDQNDIKCANEIEGLKQKFINNGWITVSDEHMFCALADNDSTEKALTDYCWELRPCETSPEEWDATDDDFDWDRFIPYTKISDGEFEPLIYHRELHTRVSYRELSEDFIHFHNLHLISISSTNKKYISIDSNGDEEDCVVFDGMSVKIRIRLVREYLYAKQKNLLIFIDRMHHSKLTYAELGITPEQNVIVKEQDFIYNYSNTPEGHGLSMTGDKSTGWVVGKCVLRYSKPNIKKGASYEDFIIATDEDGEPALYTCEETKLRNGFGANPDAPDTLTPIYFKKEVLDKYYSSPDKYLVDDGYLHCGDLWGLRIDNNREDYVIVMLYELSHLHPKEQQYWKGYNVAPPLNTGLSGTSFVRWICGNFSNPTSPDLKFKYQFAQINKEWEKQLGWKLFLPLVKEDQHRFETLHSLTKDNNDQEFDEQVLSIVKITIDSFNQKELVKNIDESNPDIISFLKKKQKASVKDITTGIDKFEIFLLNNNFKLDDLLLFLRKTYALRSFDVAHRKSSDKSKRETITEYFNLSGSTKKEVLNSIFTRFTELFLELDNFLKSTHNNN</sequence>
<reference evidence="1 2" key="1">
    <citation type="submission" date="2019-03" db="EMBL/GenBank/DDBJ databases">
        <title>Freshwater and sediment microbial communities from various areas in North America, analyzing microbe dynamics in response to fracking.</title>
        <authorList>
            <person name="Lamendella R."/>
        </authorList>
    </citation>
    <scope>NUCLEOTIDE SEQUENCE [LARGE SCALE GENOMIC DNA]</scope>
    <source>
        <strain evidence="1 2">114D</strain>
    </source>
</reference>
<evidence type="ECO:0000313" key="1">
    <source>
        <dbReference type="EMBL" id="TDO04841.1"/>
    </source>
</evidence>